<dbReference type="Gene3D" id="3.90.1570.10">
    <property type="entry name" value="tt1808, chain A"/>
    <property type="match status" value="1"/>
</dbReference>
<dbReference type="HOGENOM" id="CLU_076312_2_0_3"/>
<keyword evidence="3" id="KW-1185">Reference proteome</keyword>
<dbReference type="STRING" id="179408.Osc7112_3045"/>
<dbReference type="PANTHER" id="PTHR35400">
    <property type="entry name" value="SLR1083 PROTEIN"/>
    <property type="match status" value="1"/>
</dbReference>
<reference evidence="2 3" key="1">
    <citation type="submission" date="2012-05" db="EMBL/GenBank/DDBJ databases">
        <title>Finished chromosome of genome of Oscillatoria sp. PCC 7112.</title>
        <authorList>
            <consortium name="US DOE Joint Genome Institute"/>
            <person name="Gugger M."/>
            <person name="Coursin T."/>
            <person name="Rippka R."/>
            <person name="Tandeau De Marsac N."/>
            <person name="Huntemann M."/>
            <person name="Wei C.-L."/>
            <person name="Han J."/>
            <person name="Detter J.C."/>
            <person name="Han C."/>
            <person name="Tapia R."/>
            <person name="Davenport K."/>
            <person name="Daligault H."/>
            <person name="Erkkila T."/>
            <person name="Gu W."/>
            <person name="Munk A.C.C."/>
            <person name="Teshima H."/>
            <person name="Xu Y."/>
            <person name="Chain P."/>
            <person name="Chen A."/>
            <person name="Krypides N."/>
            <person name="Mavromatis K."/>
            <person name="Markowitz V."/>
            <person name="Szeto E."/>
            <person name="Ivanova N."/>
            <person name="Mikhailova N."/>
            <person name="Ovchinnikova G."/>
            <person name="Pagani I."/>
            <person name="Pati A."/>
            <person name="Goodwin L."/>
            <person name="Peters L."/>
            <person name="Pitluck S."/>
            <person name="Woyke T."/>
            <person name="Kerfeld C."/>
        </authorList>
    </citation>
    <scope>NUCLEOTIDE SEQUENCE [LARGE SCALE GENOMIC DNA]</scope>
    <source>
        <strain evidence="2 3">PCC 7112</strain>
    </source>
</reference>
<evidence type="ECO:0000313" key="3">
    <source>
        <dbReference type="Proteomes" id="UP000010478"/>
    </source>
</evidence>
<dbReference type="eggNOG" id="COG4636">
    <property type="taxonomic scope" value="Bacteria"/>
</dbReference>
<name>K9VJM4_9CYAN</name>
<dbReference type="Proteomes" id="UP000010478">
    <property type="component" value="Chromosome"/>
</dbReference>
<dbReference type="InterPro" id="IPR012296">
    <property type="entry name" value="Nuclease_put_TT1808"/>
</dbReference>
<evidence type="ECO:0000313" key="2">
    <source>
        <dbReference type="EMBL" id="AFZ07440.1"/>
    </source>
</evidence>
<dbReference type="CDD" id="cd06260">
    <property type="entry name" value="DUF820-like"/>
    <property type="match status" value="1"/>
</dbReference>
<dbReference type="KEGG" id="oni:Osc7112_3045"/>
<dbReference type="OrthoDB" id="509866at2"/>
<proteinExistence type="predicted"/>
<organism evidence="2 3">
    <name type="scientific">Phormidium nigroviride PCC 7112</name>
    <dbReference type="NCBI Taxonomy" id="179408"/>
    <lineage>
        <taxon>Bacteria</taxon>
        <taxon>Bacillati</taxon>
        <taxon>Cyanobacteriota</taxon>
        <taxon>Cyanophyceae</taxon>
        <taxon>Oscillatoriophycideae</taxon>
        <taxon>Oscillatoriales</taxon>
        <taxon>Oscillatoriaceae</taxon>
        <taxon>Phormidium</taxon>
    </lineage>
</organism>
<dbReference type="SUPFAM" id="SSF52980">
    <property type="entry name" value="Restriction endonuclease-like"/>
    <property type="match status" value="1"/>
</dbReference>
<evidence type="ECO:0000259" key="1">
    <source>
        <dbReference type="Pfam" id="PF05685"/>
    </source>
</evidence>
<feature type="domain" description="Putative restriction endonuclease" evidence="1">
    <location>
        <begin position="17"/>
        <end position="181"/>
    </location>
</feature>
<dbReference type="RefSeq" id="WP_015176718.1">
    <property type="nucleotide sequence ID" value="NC_019729.1"/>
</dbReference>
<dbReference type="Pfam" id="PF05685">
    <property type="entry name" value="Uma2"/>
    <property type="match status" value="1"/>
</dbReference>
<dbReference type="AlphaFoldDB" id="K9VJM4"/>
<dbReference type="InterPro" id="IPR008538">
    <property type="entry name" value="Uma2"/>
</dbReference>
<protein>
    <recommendedName>
        <fullName evidence="1">Putative restriction endonuclease domain-containing protein</fullName>
    </recommendedName>
</protein>
<gene>
    <name evidence="2" type="ORF">Osc7112_3045</name>
</gene>
<accession>K9VJM4</accession>
<dbReference type="InterPro" id="IPR011335">
    <property type="entry name" value="Restrct_endonuc-II-like"/>
</dbReference>
<sequence length="197" mass="22260">MSVQLQKRLFTVKEYHLMGETGILSEAERVELIEGEIIQMAAIGTRHATAVRRLNRLFHRLPEDRVIVDVQNPVLLSERTEPQPDVVLLQFRDDDYETAHPVPSEVLLLVEVADSTVDNDRNVKIPIYARSLIQEVWLVNLVENSLEVYRQPTPNGYSLILNLYPGQEVAPIAFPDFTVSVDLILSAGDRTSSTAEQ</sequence>
<dbReference type="EMBL" id="CP003614">
    <property type="protein sequence ID" value="AFZ07440.1"/>
    <property type="molecule type" value="Genomic_DNA"/>
</dbReference>
<dbReference type="PANTHER" id="PTHR35400:SF1">
    <property type="entry name" value="SLR1083 PROTEIN"/>
    <property type="match status" value="1"/>
</dbReference>